<reference evidence="2 3" key="1">
    <citation type="journal article" date="2021" name="Sci. Rep.">
        <title>Genome sequencing of the multicellular alga Astrephomene provides insights into convergent evolution of germ-soma differentiation.</title>
        <authorList>
            <person name="Yamashita S."/>
            <person name="Yamamoto K."/>
            <person name="Matsuzaki R."/>
            <person name="Suzuki S."/>
            <person name="Yamaguchi H."/>
            <person name="Hirooka S."/>
            <person name="Minakuchi Y."/>
            <person name="Miyagishima S."/>
            <person name="Kawachi M."/>
            <person name="Toyoda A."/>
            <person name="Nozaki H."/>
        </authorList>
    </citation>
    <scope>NUCLEOTIDE SEQUENCE [LARGE SCALE GENOMIC DNA]</scope>
    <source>
        <strain evidence="2 3">NIES-4017</strain>
    </source>
</reference>
<protein>
    <recommendedName>
        <fullName evidence="1">DUF676 domain-containing protein</fullName>
    </recommendedName>
</protein>
<comment type="caution">
    <text evidence="2">The sequence shown here is derived from an EMBL/GenBank/DDBJ whole genome shotgun (WGS) entry which is preliminary data.</text>
</comment>
<dbReference type="InterPro" id="IPR044294">
    <property type="entry name" value="Lipase-like"/>
</dbReference>
<keyword evidence="3" id="KW-1185">Reference proteome</keyword>
<dbReference type="AlphaFoldDB" id="A0AAD3HNC2"/>
<evidence type="ECO:0000313" key="3">
    <source>
        <dbReference type="Proteomes" id="UP001054857"/>
    </source>
</evidence>
<gene>
    <name evidence="2" type="ORF">Agub_g9531</name>
</gene>
<dbReference type="InterPro" id="IPR029058">
    <property type="entry name" value="AB_hydrolase_fold"/>
</dbReference>
<sequence>LAAGGVRVTHISFAAYSFGGLIARYAAGKLLSCGFFRRVAPVNFLTIASPHLGCWEHPSSMTHLAYNSILPWTLSRTGRQLLLADRWLHPEGLPLLAVMARPDCAFHAALAAFAKRVLLADIRNDRTVPYTTAAITAVNPYLPHVLPYKRSAAPGAAAAAALRRFGKRTTALPYGEKEVTTAAATAAAASLPYSGGSGCTAGTLAEVAEDGGDAVCGPEAVTDGTGDDGLGDAFIGGTDAGSGGGGGADVVGSGSGGGSWGLSNGFGLVPLFSAGMGLVSG</sequence>
<feature type="domain" description="DUF676" evidence="1">
    <location>
        <begin position="8"/>
        <end position="132"/>
    </location>
</feature>
<dbReference type="Pfam" id="PF05057">
    <property type="entry name" value="DUF676"/>
    <property type="match status" value="1"/>
</dbReference>
<feature type="non-terminal residue" evidence="2">
    <location>
        <position position="1"/>
    </location>
</feature>
<dbReference type="InterPro" id="IPR007751">
    <property type="entry name" value="DUF676_lipase-like"/>
</dbReference>
<dbReference type="Proteomes" id="UP001054857">
    <property type="component" value="Unassembled WGS sequence"/>
</dbReference>
<dbReference type="PANTHER" id="PTHR12482">
    <property type="entry name" value="LIPASE ROG1-RELATED-RELATED"/>
    <property type="match status" value="1"/>
</dbReference>
<evidence type="ECO:0000313" key="2">
    <source>
        <dbReference type="EMBL" id="GFR47764.1"/>
    </source>
</evidence>
<proteinExistence type="predicted"/>
<evidence type="ECO:0000259" key="1">
    <source>
        <dbReference type="Pfam" id="PF05057"/>
    </source>
</evidence>
<accession>A0AAD3HNC2</accession>
<dbReference type="SUPFAM" id="SSF53474">
    <property type="entry name" value="alpha/beta-Hydrolases"/>
    <property type="match status" value="1"/>
</dbReference>
<feature type="non-terminal residue" evidence="2">
    <location>
        <position position="281"/>
    </location>
</feature>
<dbReference type="EMBL" id="BMAR01000019">
    <property type="protein sequence ID" value="GFR47764.1"/>
    <property type="molecule type" value="Genomic_DNA"/>
</dbReference>
<dbReference type="PANTHER" id="PTHR12482:SF62">
    <property type="entry name" value="LIPASE ROG1-RELATED"/>
    <property type="match status" value="1"/>
</dbReference>
<name>A0AAD3HNC2_9CHLO</name>
<organism evidence="2 3">
    <name type="scientific">Astrephomene gubernaculifera</name>
    <dbReference type="NCBI Taxonomy" id="47775"/>
    <lineage>
        <taxon>Eukaryota</taxon>
        <taxon>Viridiplantae</taxon>
        <taxon>Chlorophyta</taxon>
        <taxon>core chlorophytes</taxon>
        <taxon>Chlorophyceae</taxon>
        <taxon>CS clade</taxon>
        <taxon>Chlamydomonadales</taxon>
        <taxon>Astrephomenaceae</taxon>
        <taxon>Astrephomene</taxon>
    </lineage>
</organism>